<keyword evidence="1" id="KW-0812">Transmembrane</keyword>
<feature type="transmembrane region" description="Helical" evidence="1">
    <location>
        <begin position="74"/>
        <end position="96"/>
    </location>
</feature>
<feature type="transmembrane region" description="Helical" evidence="1">
    <location>
        <begin position="12"/>
        <end position="30"/>
    </location>
</feature>
<evidence type="ECO:0000313" key="3">
    <source>
        <dbReference type="EMBL" id="CCE80573.1"/>
    </source>
</evidence>
<reference evidence="4" key="2">
    <citation type="journal article" date="2012" name="G3 (Bethesda)">
        <title>Pichia sorbitophila, an interspecies yeast hybrid reveals early steps of genome resolution following polyploidization.</title>
        <authorList>
            <person name="Leh Louis V."/>
            <person name="Despons L."/>
            <person name="Friedrich A."/>
            <person name="Martin T."/>
            <person name="Durrens P."/>
            <person name="Casaregola S."/>
            <person name="Neuveglise C."/>
            <person name="Fairhead C."/>
            <person name="Marck C."/>
            <person name="Cruz J.A."/>
            <person name="Straub M.L."/>
            <person name="Kugler V."/>
            <person name="Sacerdot C."/>
            <person name="Uzunov Z."/>
            <person name="Thierry A."/>
            <person name="Weiss S."/>
            <person name="Bleykasten C."/>
            <person name="De Montigny J."/>
            <person name="Jacques N."/>
            <person name="Jung P."/>
            <person name="Lemaire M."/>
            <person name="Mallet S."/>
            <person name="Morel G."/>
            <person name="Richard G.F."/>
            <person name="Sarkar A."/>
            <person name="Savel G."/>
            <person name="Schacherer J."/>
            <person name="Seret M.L."/>
            <person name="Talla E."/>
            <person name="Samson G."/>
            <person name="Jubin C."/>
            <person name="Poulain J."/>
            <person name="Vacherie B."/>
            <person name="Barbe V."/>
            <person name="Pelletier E."/>
            <person name="Sherman D.J."/>
            <person name="Westhof E."/>
            <person name="Weissenbach J."/>
            <person name="Baret P.V."/>
            <person name="Wincker P."/>
            <person name="Gaillardin C."/>
            <person name="Dujon B."/>
            <person name="Souciet J.L."/>
        </authorList>
    </citation>
    <scope>NUCLEOTIDE SEQUENCE [LARGE SCALE GENOMIC DNA]</scope>
    <source>
        <strain evidence="4">ATCC MYA-4447 / BCRC 22081 / CBS 7064 / NBRC 10061 / NRRL Y-12695</strain>
    </source>
</reference>
<dbReference type="Proteomes" id="UP000005222">
    <property type="component" value="Chromosome G"/>
</dbReference>
<gene>
    <name evidence="3" type="primary">Piso0_002899</name>
    <name evidence="2" type="ORF">GNLVRS01_PISO0G00468g</name>
    <name evidence="3" type="ORF">GNLVRS01_PISO0H00469g</name>
</gene>
<dbReference type="InterPro" id="IPR024316">
    <property type="entry name" value="APQ12"/>
</dbReference>
<evidence type="ECO:0000313" key="2">
    <source>
        <dbReference type="EMBL" id="CCE79808.1"/>
    </source>
</evidence>
<name>G8YGM1_PICSO</name>
<dbReference type="Pfam" id="PF12716">
    <property type="entry name" value="Apq12"/>
    <property type="match status" value="1"/>
</dbReference>
<evidence type="ECO:0000313" key="4">
    <source>
        <dbReference type="Proteomes" id="UP000005222"/>
    </source>
</evidence>
<dbReference type="EMBL" id="FO082053">
    <property type="protein sequence ID" value="CCE79808.1"/>
    <property type="molecule type" value="Genomic_DNA"/>
</dbReference>
<sequence>MGAIVEYATRISTTLISLLIFFLGNAINLIEFSYRRYPEYTTAIFGLIGIYIVYRTTLRIVKFWWRLFVNTIKIFLLLSLISIGAALYLRGFELFAEDVKFWSRVLKSFYRGEASGGAGIHYGFGAFADVLGQRFPGVKMMGENILKNQVVKDAYYKYAQDTVDYLERNDIYDFEKIQQYVSENIGEAIQGIDFRALENNYRNLF</sequence>
<evidence type="ECO:0000256" key="1">
    <source>
        <dbReference type="SAM" id="Phobius"/>
    </source>
</evidence>
<dbReference type="HOGENOM" id="CLU_112097_0_0_1"/>
<keyword evidence="1" id="KW-0472">Membrane</keyword>
<dbReference type="eggNOG" id="ENOG502RQ81">
    <property type="taxonomic scope" value="Eukaryota"/>
</dbReference>
<keyword evidence="1" id="KW-1133">Transmembrane helix</keyword>
<keyword evidence="4" id="KW-1185">Reference proteome</keyword>
<organism evidence="3 4">
    <name type="scientific">Pichia sorbitophila (strain ATCC MYA-4447 / BCRC 22081 / CBS 7064 / NBRC 10061 / NRRL Y-12695)</name>
    <name type="common">Hybrid yeast</name>
    <dbReference type="NCBI Taxonomy" id="559304"/>
    <lineage>
        <taxon>Eukaryota</taxon>
        <taxon>Fungi</taxon>
        <taxon>Dikarya</taxon>
        <taxon>Ascomycota</taxon>
        <taxon>Saccharomycotina</taxon>
        <taxon>Pichiomycetes</taxon>
        <taxon>Debaryomycetaceae</taxon>
        <taxon>Millerozyma</taxon>
    </lineage>
</organism>
<dbReference type="OrthoDB" id="4022090at2759"/>
<proteinExistence type="predicted"/>
<reference evidence="3" key="1">
    <citation type="submission" date="2011-10" db="EMBL/GenBank/DDBJ databases">
        <authorList>
            <person name="Genoscope - CEA"/>
        </authorList>
    </citation>
    <scope>NUCLEOTIDE SEQUENCE</scope>
</reference>
<dbReference type="AlphaFoldDB" id="G8YGM1"/>
<dbReference type="InParanoid" id="G8YGM1"/>
<dbReference type="EMBL" id="FO082052">
    <property type="protein sequence ID" value="CCE80573.1"/>
    <property type="molecule type" value="Genomic_DNA"/>
</dbReference>
<feature type="transmembrane region" description="Helical" evidence="1">
    <location>
        <begin position="37"/>
        <end position="54"/>
    </location>
</feature>
<accession>G8YGM1</accession>
<protein>
    <submittedName>
        <fullName evidence="3">Piso0_002899 protein</fullName>
    </submittedName>
</protein>
<dbReference type="Proteomes" id="UP000005222">
    <property type="component" value="Chromosome H"/>
</dbReference>